<accession>A0A9D1FV56</accession>
<dbReference type="NCBIfam" id="TIGR02532">
    <property type="entry name" value="IV_pilin_GFxxxE"/>
    <property type="match status" value="1"/>
</dbReference>
<dbReference type="Proteomes" id="UP000824139">
    <property type="component" value="Unassembled WGS sequence"/>
</dbReference>
<keyword evidence="1" id="KW-0472">Membrane</keyword>
<gene>
    <name evidence="2" type="ORF">IAD41_04040</name>
</gene>
<keyword evidence="1" id="KW-1133">Transmembrane helix</keyword>
<reference evidence="2" key="1">
    <citation type="submission" date="2020-10" db="EMBL/GenBank/DDBJ databases">
        <authorList>
            <person name="Gilroy R."/>
        </authorList>
    </citation>
    <scope>NUCLEOTIDE SEQUENCE</scope>
    <source>
        <strain evidence="2">CHK152-2994</strain>
    </source>
</reference>
<dbReference type="EMBL" id="DVJO01000088">
    <property type="protein sequence ID" value="HIS82757.1"/>
    <property type="molecule type" value="Genomic_DNA"/>
</dbReference>
<organism evidence="2 3">
    <name type="scientific">Candidatus Scatenecus faecavium</name>
    <dbReference type="NCBI Taxonomy" id="2840915"/>
    <lineage>
        <taxon>Bacteria</taxon>
        <taxon>Candidatus Scatenecus</taxon>
    </lineage>
</organism>
<feature type="non-terminal residue" evidence="2">
    <location>
        <position position="1"/>
    </location>
</feature>
<evidence type="ECO:0000313" key="2">
    <source>
        <dbReference type="EMBL" id="HIS82757.1"/>
    </source>
</evidence>
<protein>
    <submittedName>
        <fullName evidence="2">Prepilin-type N-terminal cleavage/methylation domain-containing protein</fullName>
    </submittedName>
</protein>
<dbReference type="Gene3D" id="3.30.700.10">
    <property type="entry name" value="Glycoprotein, Type 4 Pilin"/>
    <property type="match status" value="1"/>
</dbReference>
<evidence type="ECO:0000313" key="3">
    <source>
        <dbReference type="Proteomes" id="UP000824139"/>
    </source>
</evidence>
<dbReference type="InterPro" id="IPR012902">
    <property type="entry name" value="N_methyl_site"/>
</dbReference>
<sequence length="248" mass="27678">ASKNKLLKGFTLSEVLITLGVIGIVASLTIPQLIKNYQAKVLETAFKKSYSNLSKAYLMTLQELGVTNLRKAFATYDEEDKAYPLAEEFTRVFYKQLGASQEAEPYVIKNYNNTTSFTTIGGLHPTAGWQHIAPLKMLPDGSSIGTRVGGAMIVFYVDTNGPYGKPNRLGFDVFSFGVIDNQDIVKPFKQEKLLTDEELEEQAYPEIAGRPCSIKSTQKYNGYGCSYYAMNDINPDDNKSSYWKNLPK</sequence>
<comment type="caution">
    <text evidence="2">The sequence shown here is derived from an EMBL/GenBank/DDBJ whole genome shotgun (WGS) entry which is preliminary data.</text>
</comment>
<name>A0A9D1FV56_9BACT</name>
<reference evidence="2" key="2">
    <citation type="journal article" date="2021" name="PeerJ">
        <title>Extensive microbial diversity within the chicken gut microbiome revealed by metagenomics and culture.</title>
        <authorList>
            <person name="Gilroy R."/>
            <person name="Ravi A."/>
            <person name="Getino M."/>
            <person name="Pursley I."/>
            <person name="Horton D.L."/>
            <person name="Alikhan N.F."/>
            <person name="Baker D."/>
            <person name="Gharbi K."/>
            <person name="Hall N."/>
            <person name="Watson M."/>
            <person name="Adriaenssens E.M."/>
            <person name="Foster-Nyarko E."/>
            <person name="Jarju S."/>
            <person name="Secka A."/>
            <person name="Antonio M."/>
            <person name="Oren A."/>
            <person name="Chaudhuri R.R."/>
            <person name="La Ragione R."/>
            <person name="Hildebrand F."/>
            <person name="Pallen M.J."/>
        </authorList>
    </citation>
    <scope>NUCLEOTIDE SEQUENCE</scope>
    <source>
        <strain evidence="2">CHK152-2994</strain>
    </source>
</reference>
<keyword evidence="1" id="KW-0812">Transmembrane</keyword>
<dbReference type="AlphaFoldDB" id="A0A9D1FV56"/>
<evidence type="ECO:0000256" key="1">
    <source>
        <dbReference type="SAM" id="Phobius"/>
    </source>
</evidence>
<feature type="transmembrane region" description="Helical" evidence="1">
    <location>
        <begin position="12"/>
        <end position="34"/>
    </location>
</feature>
<proteinExistence type="predicted"/>